<reference evidence="2 5" key="2">
    <citation type="journal article" date="2019" name="Int. J. Syst. Evol. Microbiol.">
        <title>The Global Catalogue of Microorganisms (GCM) 10K type strain sequencing project: providing services to taxonomists for standard genome sequencing and annotation.</title>
        <authorList>
            <consortium name="The Broad Institute Genomics Platform"/>
            <consortium name="The Broad Institute Genome Sequencing Center for Infectious Disease"/>
            <person name="Wu L."/>
            <person name="Ma J."/>
        </authorList>
    </citation>
    <scope>NUCLEOTIDE SEQUENCE [LARGE SCALE GENOMIC DNA]</scope>
    <source>
        <strain evidence="2 5">JCM 10664</strain>
    </source>
</reference>
<name>A0A917N6Q2_9PSEU</name>
<dbReference type="Proteomes" id="UP001500220">
    <property type="component" value="Unassembled WGS sequence"/>
</dbReference>
<evidence type="ECO:0000313" key="4">
    <source>
        <dbReference type="Proteomes" id="UP000597989"/>
    </source>
</evidence>
<keyword evidence="5" id="KW-1185">Reference proteome</keyword>
<dbReference type="AlphaFoldDB" id="A0A917N6Q2"/>
<reference evidence="3" key="3">
    <citation type="submission" date="2020-09" db="EMBL/GenBank/DDBJ databases">
        <authorList>
            <person name="Sun Q."/>
            <person name="Zhou Y."/>
        </authorList>
    </citation>
    <scope>NUCLEOTIDE SEQUENCE</scope>
    <source>
        <strain evidence="3">CGMCC 4.7206</strain>
    </source>
</reference>
<evidence type="ECO:0000256" key="1">
    <source>
        <dbReference type="SAM" id="MobiDB-lite"/>
    </source>
</evidence>
<protein>
    <submittedName>
        <fullName evidence="3">Uncharacterized protein</fullName>
    </submittedName>
</protein>
<reference evidence="3 4" key="1">
    <citation type="journal article" date="2014" name="Int. J. Syst. Evol. Microbiol.">
        <title>Complete genome sequence of Corynebacterium casei LMG S-19264T (=DSM 44701T), isolated from a smear-ripened cheese.</title>
        <authorList>
            <consortium name="US DOE Joint Genome Institute (JGI-PGF)"/>
            <person name="Walter F."/>
            <person name="Albersmeier A."/>
            <person name="Kalinowski J."/>
            <person name="Ruckert C."/>
        </authorList>
    </citation>
    <scope>NUCLEOTIDE SEQUENCE [LARGE SCALE GENOMIC DNA]</scope>
    <source>
        <strain evidence="3 4">CGMCC 4.7206</strain>
    </source>
</reference>
<proteinExistence type="predicted"/>
<dbReference type="EMBL" id="BAAAHC010000005">
    <property type="protein sequence ID" value="GAA0513117.1"/>
    <property type="molecule type" value="Genomic_DNA"/>
</dbReference>
<gene>
    <name evidence="2" type="ORF">GCM10009545_14000</name>
    <name evidence="3" type="ORF">GCM10011581_03710</name>
</gene>
<sequence>MARLSGATGAYVRSRTRVTCMDGHPKGAMPGRRPTATPGNGVTIATRRTAGRATCCAGSRAPGTPATRGQRFIARAMIRPANR</sequence>
<evidence type="ECO:0000313" key="2">
    <source>
        <dbReference type="EMBL" id="GAA0513117.1"/>
    </source>
</evidence>
<feature type="region of interest" description="Disordered" evidence="1">
    <location>
        <begin position="20"/>
        <end position="41"/>
    </location>
</feature>
<reference evidence="2" key="4">
    <citation type="submission" date="2023-12" db="EMBL/GenBank/DDBJ databases">
        <authorList>
            <person name="Sun Q."/>
            <person name="Inoue M."/>
        </authorList>
    </citation>
    <scope>NUCLEOTIDE SEQUENCE</scope>
    <source>
        <strain evidence="2">JCM 10664</strain>
    </source>
</reference>
<evidence type="ECO:0000313" key="3">
    <source>
        <dbReference type="EMBL" id="GGI69941.1"/>
    </source>
</evidence>
<accession>A0A917N6Q2</accession>
<evidence type="ECO:0000313" key="5">
    <source>
        <dbReference type="Proteomes" id="UP001500220"/>
    </source>
</evidence>
<dbReference type="EMBL" id="BMMT01000001">
    <property type="protein sequence ID" value="GGI69941.1"/>
    <property type="molecule type" value="Genomic_DNA"/>
</dbReference>
<organism evidence="3 4">
    <name type="scientific">Saccharopolyspora thermophila</name>
    <dbReference type="NCBI Taxonomy" id="89367"/>
    <lineage>
        <taxon>Bacteria</taxon>
        <taxon>Bacillati</taxon>
        <taxon>Actinomycetota</taxon>
        <taxon>Actinomycetes</taxon>
        <taxon>Pseudonocardiales</taxon>
        <taxon>Pseudonocardiaceae</taxon>
        <taxon>Saccharopolyspora</taxon>
    </lineage>
</organism>
<comment type="caution">
    <text evidence="3">The sequence shown here is derived from an EMBL/GenBank/DDBJ whole genome shotgun (WGS) entry which is preliminary data.</text>
</comment>
<dbReference type="Proteomes" id="UP000597989">
    <property type="component" value="Unassembled WGS sequence"/>
</dbReference>